<dbReference type="InterPro" id="IPR001296">
    <property type="entry name" value="Glyco_trans_1"/>
</dbReference>
<dbReference type="PANTHER" id="PTHR12526:SF630">
    <property type="entry name" value="GLYCOSYLTRANSFERASE"/>
    <property type="match status" value="1"/>
</dbReference>
<gene>
    <name evidence="2" type="ORF">Cop2CBH44_22020</name>
</gene>
<reference evidence="3" key="1">
    <citation type="submission" date="2020-07" db="EMBL/GenBank/DDBJ databases">
        <title>Complete genome sequencing of Coprobacter sp. strain 2CBH44.</title>
        <authorList>
            <person name="Sakamoto M."/>
            <person name="Murakami T."/>
            <person name="Mori H."/>
        </authorList>
    </citation>
    <scope>NUCLEOTIDE SEQUENCE [LARGE SCALE GENOMIC DNA]</scope>
    <source>
        <strain evidence="3">2CBH44</strain>
    </source>
</reference>
<dbReference type="EMBL" id="AP023322">
    <property type="protein sequence ID" value="BCI63849.1"/>
    <property type="molecule type" value="Genomic_DNA"/>
</dbReference>
<evidence type="ECO:0000313" key="2">
    <source>
        <dbReference type="EMBL" id="BCI63849.1"/>
    </source>
</evidence>
<sequence>MRILVSTPTLCHPDFPHSPNTGLGLMVSSISEALYKSGNEVYVNNSSFFGASSKRLGYCLLSRRLYALLFSSKWKDIFRGFKYAIMAKEESIWARYNIFKYYFSIGYNEKIIKRLTPDYIHIHGLTINTLPFIIAAVRRNVSFVITLHGLNSLNESINLSSFAKAFEFKMLQLLLEGQVGVSVVSSGIQKKIIEEFGGKRYPTLKVILNAIPSVQTTYLDVIRKRQIVCVGNINQNKNQEQLIRAIALLQGQMEEYFHVFFIGNDNLHGKLQNQALLLGVDKFCHFTGSLPHKEVFSLMNESWCTCLLSKEEGFGLSLIEGYRFGLPAICFSDIDAAYDIYDDKCTVLIKERTDEAVSYAISEAFSRYWDRDYIRKFSFKFSLDLMSEGYMDFFKESCLPNLNEHNINVLMDEYMSSGK</sequence>
<dbReference type="Proteomes" id="UP000594042">
    <property type="component" value="Chromosome"/>
</dbReference>
<protein>
    <recommendedName>
        <fullName evidence="1">Glycosyl transferase family 1 domain-containing protein</fullName>
    </recommendedName>
</protein>
<dbReference type="RefSeq" id="WP_055097281.1">
    <property type="nucleotide sequence ID" value="NZ_AP023322.1"/>
</dbReference>
<dbReference type="AlphaFoldDB" id="A0A7G1HVX9"/>
<dbReference type="CDD" id="cd03801">
    <property type="entry name" value="GT4_PimA-like"/>
    <property type="match status" value="1"/>
</dbReference>
<dbReference type="Gene3D" id="3.40.50.2000">
    <property type="entry name" value="Glycogen Phosphorylase B"/>
    <property type="match status" value="2"/>
</dbReference>
<accession>A0A7G1HVX9</accession>
<keyword evidence="3" id="KW-1185">Reference proteome</keyword>
<evidence type="ECO:0000259" key="1">
    <source>
        <dbReference type="Pfam" id="PF00534"/>
    </source>
</evidence>
<proteinExistence type="predicted"/>
<name>A0A7G1HVX9_9BACT</name>
<evidence type="ECO:0000313" key="3">
    <source>
        <dbReference type="Proteomes" id="UP000594042"/>
    </source>
</evidence>
<dbReference type="PANTHER" id="PTHR12526">
    <property type="entry name" value="GLYCOSYLTRANSFERASE"/>
    <property type="match status" value="1"/>
</dbReference>
<feature type="domain" description="Glycosyl transferase family 1" evidence="1">
    <location>
        <begin position="224"/>
        <end position="370"/>
    </location>
</feature>
<dbReference type="KEGG" id="copr:Cop2CBH44_22020"/>
<dbReference type="SUPFAM" id="SSF53756">
    <property type="entry name" value="UDP-Glycosyltransferase/glycogen phosphorylase"/>
    <property type="match status" value="1"/>
</dbReference>
<dbReference type="Pfam" id="PF00534">
    <property type="entry name" value="Glycos_transf_1"/>
    <property type="match status" value="1"/>
</dbReference>
<organism evidence="2 3">
    <name type="scientific">Coprobacter secundus subsp. similis</name>
    <dbReference type="NCBI Taxonomy" id="2751153"/>
    <lineage>
        <taxon>Bacteria</taxon>
        <taxon>Pseudomonadati</taxon>
        <taxon>Bacteroidota</taxon>
        <taxon>Bacteroidia</taxon>
        <taxon>Bacteroidales</taxon>
        <taxon>Barnesiellaceae</taxon>
        <taxon>Coprobacter</taxon>
    </lineage>
</organism>
<dbReference type="GO" id="GO:0016757">
    <property type="term" value="F:glycosyltransferase activity"/>
    <property type="evidence" value="ECO:0007669"/>
    <property type="project" value="InterPro"/>
</dbReference>